<evidence type="ECO:0000313" key="5">
    <source>
        <dbReference type="Proteomes" id="UP001596461"/>
    </source>
</evidence>
<dbReference type="InterPro" id="IPR036938">
    <property type="entry name" value="PAP2/HPO_sf"/>
</dbReference>
<dbReference type="AlphaFoldDB" id="A0ABD5WF55"/>
<evidence type="ECO:0000256" key="2">
    <source>
        <dbReference type="SAM" id="Phobius"/>
    </source>
</evidence>
<dbReference type="GeneID" id="81124628"/>
<evidence type="ECO:0000313" key="4">
    <source>
        <dbReference type="EMBL" id="MFC7071085.1"/>
    </source>
</evidence>
<name>A0ABD5WF55_9EURY</name>
<keyword evidence="2" id="KW-0472">Membrane</keyword>
<feature type="transmembrane region" description="Helical" evidence="2">
    <location>
        <begin position="56"/>
        <end position="74"/>
    </location>
</feature>
<dbReference type="InterPro" id="IPR000326">
    <property type="entry name" value="PAP2/HPO"/>
</dbReference>
<feature type="transmembrane region" description="Helical" evidence="2">
    <location>
        <begin position="17"/>
        <end position="44"/>
    </location>
</feature>
<protein>
    <submittedName>
        <fullName evidence="4">Phosphatase PAP2 family protein</fullName>
    </submittedName>
</protein>
<gene>
    <name evidence="4" type="ORF">ACFQL9_15685</name>
</gene>
<dbReference type="PANTHER" id="PTHR14969:SF13">
    <property type="entry name" value="AT30094P"/>
    <property type="match status" value="1"/>
</dbReference>
<dbReference type="Proteomes" id="UP001596461">
    <property type="component" value="Unassembled WGS sequence"/>
</dbReference>
<feature type="transmembrane region" description="Helical" evidence="2">
    <location>
        <begin position="249"/>
        <end position="269"/>
    </location>
</feature>
<comment type="caution">
    <text evidence="4">The sequence shown here is derived from an EMBL/GenBank/DDBJ whole genome shotgun (WGS) entry which is preliminary data.</text>
</comment>
<sequence>MSDHALIAGSALGVPEWLVAVAALLTQLGDAWFLYLGLGLLYWLGDRRLAANPRRVGATLIAVGLGALAVTVGLKSLFAFGRPPGAAEATAPLWLPAVAVDAYAGAATGDGFSFPSGHAIGATMVYGGLATFLDVWDRRTRLRVAGVLIAVVALTRVVLGVHYVVDVAAGVAVGVAGLLLFQRVARSGFRPHPDRAFFLAAGLGLVATAVAAAGGHGDEVLEAAIAFGGGLGGYAVWRVRGTETAPVGRIDTVVGLGVIAAVFGSAYWVATAGLPYVFGVVPDTTPFRLLAVVPLSFAGVAVVVAWPTLVARARGSDRPGDAGVDESESAGVADLITEAEPVGDDEADG</sequence>
<accession>A0ABD5WF55</accession>
<dbReference type="RefSeq" id="WP_284032744.1">
    <property type="nucleotide sequence ID" value="NZ_CP126154.1"/>
</dbReference>
<organism evidence="4 5">
    <name type="scientific">Halobaculum lipolyticum</name>
    <dbReference type="NCBI Taxonomy" id="3032001"/>
    <lineage>
        <taxon>Archaea</taxon>
        <taxon>Methanobacteriati</taxon>
        <taxon>Methanobacteriota</taxon>
        <taxon>Stenosarchaea group</taxon>
        <taxon>Halobacteria</taxon>
        <taxon>Halobacteriales</taxon>
        <taxon>Haloferacaceae</taxon>
        <taxon>Halobaculum</taxon>
    </lineage>
</organism>
<keyword evidence="2" id="KW-0812">Transmembrane</keyword>
<feature type="domain" description="Phosphatidic acid phosphatase type 2/haloperoxidase" evidence="3">
    <location>
        <begin position="56"/>
        <end position="182"/>
    </location>
</feature>
<feature type="transmembrane region" description="Helical" evidence="2">
    <location>
        <begin position="117"/>
        <end position="135"/>
    </location>
</feature>
<feature type="transmembrane region" description="Helical" evidence="2">
    <location>
        <begin position="220"/>
        <end position="237"/>
    </location>
</feature>
<dbReference type="EMBL" id="JBHTAH010000017">
    <property type="protein sequence ID" value="MFC7071085.1"/>
    <property type="molecule type" value="Genomic_DNA"/>
</dbReference>
<dbReference type="PANTHER" id="PTHR14969">
    <property type="entry name" value="SPHINGOSINE-1-PHOSPHATE PHOSPHOHYDROLASE"/>
    <property type="match status" value="1"/>
</dbReference>
<keyword evidence="2" id="KW-1133">Transmembrane helix</keyword>
<dbReference type="Pfam" id="PF01569">
    <property type="entry name" value="PAP2"/>
    <property type="match status" value="1"/>
</dbReference>
<dbReference type="SMART" id="SM00014">
    <property type="entry name" value="acidPPc"/>
    <property type="match status" value="1"/>
</dbReference>
<feature type="transmembrane region" description="Helical" evidence="2">
    <location>
        <begin position="196"/>
        <end position="214"/>
    </location>
</feature>
<keyword evidence="5" id="KW-1185">Reference proteome</keyword>
<proteinExistence type="predicted"/>
<feature type="transmembrane region" description="Helical" evidence="2">
    <location>
        <begin position="142"/>
        <end position="161"/>
    </location>
</feature>
<feature type="transmembrane region" description="Helical" evidence="2">
    <location>
        <begin position="167"/>
        <end position="184"/>
    </location>
</feature>
<dbReference type="SUPFAM" id="SSF48317">
    <property type="entry name" value="Acid phosphatase/Vanadium-dependent haloperoxidase"/>
    <property type="match status" value="1"/>
</dbReference>
<reference evidence="4 5" key="1">
    <citation type="journal article" date="2019" name="Int. J. Syst. Evol. Microbiol.">
        <title>The Global Catalogue of Microorganisms (GCM) 10K type strain sequencing project: providing services to taxonomists for standard genome sequencing and annotation.</title>
        <authorList>
            <consortium name="The Broad Institute Genomics Platform"/>
            <consortium name="The Broad Institute Genome Sequencing Center for Infectious Disease"/>
            <person name="Wu L."/>
            <person name="Ma J."/>
        </authorList>
    </citation>
    <scope>NUCLEOTIDE SEQUENCE [LARGE SCALE GENOMIC DNA]</scope>
    <source>
        <strain evidence="4 5">DT31</strain>
    </source>
</reference>
<feature type="region of interest" description="Disordered" evidence="1">
    <location>
        <begin position="314"/>
        <end position="349"/>
    </location>
</feature>
<evidence type="ECO:0000256" key="1">
    <source>
        <dbReference type="SAM" id="MobiDB-lite"/>
    </source>
</evidence>
<dbReference type="Gene3D" id="1.20.144.10">
    <property type="entry name" value="Phosphatidic acid phosphatase type 2/haloperoxidase"/>
    <property type="match status" value="1"/>
</dbReference>
<feature type="transmembrane region" description="Helical" evidence="2">
    <location>
        <begin position="289"/>
        <end position="309"/>
    </location>
</feature>
<evidence type="ECO:0000259" key="3">
    <source>
        <dbReference type="SMART" id="SM00014"/>
    </source>
</evidence>